<name>A0A850H6Z9_9SPHN</name>
<organism evidence="2 3">
    <name type="scientific">Altererythrobacter lutimaris</name>
    <dbReference type="NCBI Taxonomy" id="2743979"/>
    <lineage>
        <taxon>Bacteria</taxon>
        <taxon>Pseudomonadati</taxon>
        <taxon>Pseudomonadota</taxon>
        <taxon>Alphaproteobacteria</taxon>
        <taxon>Sphingomonadales</taxon>
        <taxon>Erythrobacteraceae</taxon>
        <taxon>Altererythrobacter</taxon>
    </lineage>
</organism>
<keyword evidence="3" id="KW-1185">Reference proteome</keyword>
<gene>
    <name evidence="2" type="ORF">HUO12_00395</name>
</gene>
<feature type="transmembrane region" description="Helical" evidence="1">
    <location>
        <begin position="63"/>
        <end position="82"/>
    </location>
</feature>
<dbReference type="EMBL" id="JABWTA010000001">
    <property type="protein sequence ID" value="NVE93350.1"/>
    <property type="molecule type" value="Genomic_DNA"/>
</dbReference>
<evidence type="ECO:0000256" key="1">
    <source>
        <dbReference type="SAM" id="Phobius"/>
    </source>
</evidence>
<keyword evidence="1" id="KW-0472">Membrane</keyword>
<protein>
    <submittedName>
        <fullName evidence="2">Uncharacterized protein</fullName>
    </submittedName>
</protein>
<reference evidence="2 3" key="1">
    <citation type="submission" date="2020-06" db="EMBL/GenBank/DDBJ databases">
        <title>Altererythrobacter lutimaris sp. nov., a marine bacterium isolated from a tidal flat.</title>
        <authorList>
            <person name="Kim D."/>
            <person name="Yoo Y."/>
            <person name="Kim J.-J."/>
        </authorList>
    </citation>
    <scope>NUCLEOTIDE SEQUENCE [LARGE SCALE GENOMIC DNA]</scope>
    <source>
        <strain evidence="2 3">JGD-16</strain>
    </source>
</reference>
<dbReference type="Proteomes" id="UP000546031">
    <property type="component" value="Unassembled WGS sequence"/>
</dbReference>
<comment type="caution">
    <text evidence="2">The sequence shown here is derived from an EMBL/GenBank/DDBJ whole genome shotgun (WGS) entry which is preliminary data.</text>
</comment>
<dbReference type="RefSeq" id="WP_176271723.1">
    <property type="nucleotide sequence ID" value="NZ_JABWTA010000001.1"/>
</dbReference>
<dbReference type="AlphaFoldDB" id="A0A850H6Z9"/>
<evidence type="ECO:0000313" key="2">
    <source>
        <dbReference type="EMBL" id="NVE93350.1"/>
    </source>
</evidence>
<proteinExistence type="predicted"/>
<accession>A0A850H6Z9</accession>
<keyword evidence="1" id="KW-0812">Transmembrane</keyword>
<sequence>MKTTNGSPETTKFVPPTDAGFNQTEIFARGDLPSGQKTQENNAGAEEVVMIGVQLPVTALAKAMALSGLMWAAIVYQAVIWFS</sequence>
<keyword evidence="1" id="KW-1133">Transmembrane helix</keyword>
<evidence type="ECO:0000313" key="3">
    <source>
        <dbReference type="Proteomes" id="UP000546031"/>
    </source>
</evidence>